<protein>
    <submittedName>
        <fullName evidence="1">Uncharacterized protein</fullName>
    </submittedName>
</protein>
<keyword evidence="2" id="KW-1185">Reference proteome</keyword>
<comment type="caution">
    <text evidence="1">The sequence shown here is derived from an EMBL/GenBank/DDBJ whole genome shotgun (WGS) entry which is preliminary data.</text>
</comment>
<dbReference type="EMBL" id="CAVMJV010000104">
    <property type="protein sequence ID" value="CAK5098738.1"/>
    <property type="molecule type" value="Genomic_DNA"/>
</dbReference>
<evidence type="ECO:0000313" key="2">
    <source>
        <dbReference type="Proteomes" id="UP001497535"/>
    </source>
</evidence>
<evidence type="ECO:0000313" key="1">
    <source>
        <dbReference type="EMBL" id="CAK5098738.1"/>
    </source>
</evidence>
<gene>
    <name evidence="1" type="ORF">MENTE1834_LOCUS41678</name>
</gene>
<accession>A0ACB1AQJ0</accession>
<proteinExistence type="predicted"/>
<reference evidence="1" key="1">
    <citation type="submission" date="2023-11" db="EMBL/GenBank/DDBJ databases">
        <authorList>
            <person name="Poullet M."/>
        </authorList>
    </citation>
    <scope>NUCLEOTIDE SEQUENCE</scope>
    <source>
        <strain evidence="1">E1834</strain>
    </source>
</reference>
<dbReference type="Proteomes" id="UP001497535">
    <property type="component" value="Unassembled WGS sequence"/>
</dbReference>
<sequence length="149" mass="16266">MPSNLRRKRLQQREYRNRKRCRNMDDGSLDRVSLVDGNGSDNLGDGCLGRGYLVEGQGNDALDDGCLNRDSFVGGRGSEQLVDGCLVENSFGVFLEKSVIDYDESVASDISKSEISSNFSSSFSRSVSPGSSLFPKRGRPSKNKRCGVA</sequence>
<name>A0ACB1AQJ0_MELEN</name>
<organism evidence="1 2">
    <name type="scientific">Meloidogyne enterolobii</name>
    <name type="common">Root-knot nematode worm</name>
    <name type="synonym">Meloidogyne mayaguensis</name>
    <dbReference type="NCBI Taxonomy" id="390850"/>
    <lineage>
        <taxon>Eukaryota</taxon>
        <taxon>Metazoa</taxon>
        <taxon>Ecdysozoa</taxon>
        <taxon>Nematoda</taxon>
        <taxon>Chromadorea</taxon>
        <taxon>Rhabditida</taxon>
        <taxon>Tylenchina</taxon>
        <taxon>Tylenchomorpha</taxon>
        <taxon>Tylenchoidea</taxon>
        <taxon>Meloidogynidae</taxon>
        <taxon>Meloidogyninae</taxon>
        <taxon>Meloidogyne</taxon>
    </lineage>
</organism>